<dbReference type="PROSITE" id="PS50088">
    <property type="entry name" value="ANK_REPEAT"/>
    <property type="match status" value="4"/>
</dbReference>
<dbReference type="SMART" id="SM00248">
    <property type="entry name" value="ANK"/>
    <property type="match status" value="7"/>
</dbReference>
<dbReference type="PROSITE" id="PS50297">
    <property type="entry name" value="ANK_REP_REGION"/>
    <property type="match status" value="2"/>
</dbReference>
<protein>
    <recommendedName>
        <fullName evidence="9">SPX domain-containing protein</fullName>
    </recommendedName>
</protein>
<dbReference type="PANTHER" id="PTHR22958">
    <property type="entry name" value="GLYCEROPHOSPHORYL DIESTER PHOSPHODIESTERASE"/>
    <property type="match status" value="1"/>
</dbReference>
<dbReference type="Pfam" id="PF03009">
    <property type="entry name" value="GDPD"/>
    <property type="match status" value="1"/>
</dbReference>
<evidence type="ECO:0000256" key="2">
    <source>
        <dbReference type="ARBA" id="ARBA00022801"/>
    </source>
</evidence>
<dbReference type="InterPro" id="IPR004331">
    <property type="entry name" value="SPX_dom"/>
</dbReference>
<evidence type="ECO:0000313" key="8">
    <source>
        <dbReference type="Proteomes" id="UP001648503"/>
    </source>
</evidence>
<feature type="repeat" description="ANK" evidence="4">
    <location>
        <begin position="452"/>
        <end position="484"/>
    </location>
</feature>
<feature type="repeat" description="ANK" evidence="4">
    <location>
        <begin position="354"/>
        <end position="386"/>
    </location>
</feature>
<dbReference type="InterPro" id="IPR051578">
    <property type="entry name" value="GDPD"/>
</dbReference>
<feature type="domain" description="GP-PDE" evidence="6">
    <location>
        <begin position="756"/>
        <end position="1069"/>
    </location>
</feature>
<proteinExistence type="predicted"/>
<keyword evidence="2" id="KW-0378">Hydrolase</keyword>
<dbReference type="Pfam" id="PF13637">
    <property type="entry name" value="Ank_4"/>
    <property type="match status" value="1"/>
</dbReference>
<dbReference type="Pfam" id="PF12796">
    <property type="entry name" value="Ank_2"/>
    <property type="match status" value="2"/>
</dbReference>
<evidence type="ECO:0000256" key="1">
    <source>
        <dbReference type="ARBA" id="ARBA00022737"/>
    </source>
</evidence>
<reference evidence="7 8" key="1">
    <citation type="submission" date="2021-02" db="EMBL/GenBank/DDBJ databases">
        <title>Variation within the Batrachochytrium salamandrivorans European outbreak.</title>
        <authorList>
            <person name="Kelly M."/>
            <person name="Pasmans F."/>
            <person name="Shea T.P."/>
            <person name="Munoz J.F."/>
            <person name="Carranza S."/>
            <person name="Cuomo C.A."/>
            <person name="Martel A."/>
        </authorList>
    </citation>
    <scope>NUCLEOTIDE SEQUENCE [LARGE SCALE GENOMIC DNA]</scope>
    <source>
        <strain evidence="7 8">AMFP18/2</strain>
    </source>
</reference>
<dbReference type="CDD" id="cd14483">
    <property type="entry name" value="SPX_PHO81_NUC-2_like"/>
    <property type="match status" value="1"/>
</dbReference>
<dbReference type="SUPFAM" id="SSF48403">
    <property type="entry name" value="Ankyrin repeat"/>
    <property type="match status" value="1"/>
</dbReference>
<keyword evidence="3 4" id="KW-0040">ANK repeat</keyword>
<feature type="domain" description="SPX" evidence="5">
    <location>
        <begin position="1"/>
        <end position="190"/>
    </location>
</feature>
<sequence length="1069" mass="118292">MKFGKFIQGVASEWATPHYINYKALKKIIGSVEDNDTAKEDTRIGSSNDGIGAKGFTTLAAGNPPRVTSTSYAAASIATHQDIQALQAHKTAFFYKLERELEKVNSFYIQKEAEFKVRLRSLLDKKRILSNAPTKAARFSRTSLHQAFMQFQNDLAKLQKFVQVNATGFRKILKKWDKRAKSATKELYLSRQVEIQPCFNNDVLVELTDIAAANIVEFEKQIDGMELDGHEVNGSFIDSRIVKGNSSLDEADTELSKYLSENDHVQITEFLQRRRPSALTAEDPQFFSRLFLRFCAESSLECLRVLLSTGQVSINSVDDINDHSCLHSAAIAGRLDTLKIAIEYGAIVDISDVYGRRPLHYAAMYGHEECASHLLTLGTLVDTLDHDGYSALVYAIIGGHTKCVDIFLACNATIDPFSLTAPIPILLACKYGHADIATLLLEKGARLLQNSDGMDPLHMACREGHSQITQLLIEHGADIESKDPFNSWTPVFFAASEGHYACIQALLDAGCRMDSKDDNGWLPWTYALYHGHIQVASLLAVSDTHIASAVVSSKVPDTVSLLKPMAPSRIFMDDVSSTSVMQELDLNMDDIPSLSLPPPIIPFRIYGHNYLEHKMNLQIHFGSFHANTQKSPIRLFSSSQLLSLKLVISSKPDDGVPYSVMLPLKDELEVFSFKMDSEEDFSIQFDIFPTFGTKVIGRAVVLRSQLVQAVTRSWNGAGESEGMVCPLFDNRLHVVGEIAFEFSIVKSFVHPRLRIGGMVDTYWKSTKLVSNPKSSTDSVHSFVTASSLAEEYIQLVVQLTRDGVAVVCPDWFISVGGVKISLSQLSFEQAKSQWHALHATRLTMGAESSSSLKMGSSSTLQDAVFPNLACLSHEHKLSSADLAKIIYESFFSLEQVLTMLPMSVGAQISLKYPTMHQYTRLGLSDFPDINSYADSVLRTVYDTSNSQRSIIFSSFNPSVCTAFSWKQPNYGVFFGTHCGFSGVEEEAGEDRRCTSIKEAIRFAKASNFLGLICQAKPLVQMPVLINTVKESGLILATFGDVNNEVGVGKVQESYGVDALITGRVFKYNV</sequence>
<evidence type="ECO:0000259" key="6">
    <source>
        <dbReference type="PROSITE" id="PS51704"/>
    </source>
</evidence>
<dbReference type="Gene3D" id="3.20.20.190">
    <property type="entry name" value="Phosphatidylinositol (PI) phosphodiesterase"/>
    <property type="match status" value="1"/>
</dbReference>
<name>A0ABQ8FMS3_9FUNG</name>
<keyword evidence="1" id="KW-0677">Repeat</keyword>
<organism evidence="7 8">
    <name type="scientific">Batrachochytrium salamandrivorans</name>
    <dbReference type="NCBI Taxonomy" id="1357716"/>
    <lineage>
        <taxon>Eukaryota</taxon>
        <taxon>Fungi</taxon>
        <taxon>Fungi incertae sedis</taxon>
        <taxon>Chytridiomycota</taxon>
        <taxon>Chytridiomycota incertae sedis</taxon>
        <taxon>Chytridiomycetes</taxon>
        <taxon>Rhizophydiales</taxon>
        <taxon>Rhizophydiales incertae sedis</taxon>
        <taxon>Batrachochytrium</taxon>
    </lineage>
</organism>
<dbReference type="PANTHER" id="PTHR22958:SF23">
    <property type="entry name" value="DEPENDENT KINASE INHIBITOR PHO81, PUTATIVE (AFU_ORTHOLOGUE AFUA_4G06020)-RELATED"/>
    <property type="match status" value="1"/>
</dbReference>
<dbReference type="Pfam" id="PF25329">
    <property type="entry name" value="C2_GDE1"/>
    <property type="match status" value="1"/>
</dbReference>
<dbReference type="InterPro" id="IPR030395">
    <property type="entry name" value="GP_PDE_dom"/>
</dbReference>
<keyword evidence="8" id="KW-1185">Reference proteome</keyword>
<dbReference type="SUPFAM" id="SSF51695">
    <property type="entry name" value="PLC-like phosphodiesterases"/>
    <property type="match status" value="1"/>
</dbReference>
<accession>A0ABQ8FMS3</accession>
<evidence type="ECO:0008006" key="9">
    <source>
        <dbReference type="Google" id="ProtNLM"/>
    </source>
</evidence>
<dbReference type="Proteomes" id="UP001648503">
    <property type="component" value="Unassembled WGS sequence"/>
</dbReference>
<dbReference type="EMBL" id="JAFCIX010000022">
    <property type="protein sequence ID" value="KAH6601001.1"/>
    <property type="molecule type" value="Genomic_DNA"/>
</dbReference>
<dbReference type="InterPro" id="IPR057506">
    <property type="entry name" value="C2_GPCPD1"/>
</dbReference>
<dbReference type="InterPro" id="IPR002110">
    <property type="entry name" value="Ankyrin_rpt"/>
</dbReference>
<evidence type="ECO:0000256" key="4">
    <source>
        <dbReference type="PROSITE-ProRule" id="PRU00023"/>
    </source>
</evidence>
<dbReference type="InterPro" id="IPR017946">
    <property type="entry name" value="PLC-like_Pdiesterase_TIM-brl"/>
</dbReference>
<feature type="repeat" description="ANK" evidence="4">
    <location>
        <begin position="321"/>
        <end position="353"/>
    </location>
</feature>
<evidence type="ECO:0000256" key="3">
    <source>
        <dbReference type="ARBA" id="ARBA00023043"/>
    </source>
</evidence>
<dbReference type="Pfam" id="PF03105">
    <property type="entry name" value="SPX"/>
    <property type="match status" value="2"/>
</dbReference>
<dbReference type="Gene3D" id="1.25.40.20">
    <property type="entry name" value="Ankyrin repeat-containing domain"/>
    <property type="match status" value="1"/>
</dbReference>
<gene>
    <name evidence="7" type="ORF">BASA50_001895</name>
</gene>
<dbReference type="InterPro" id="IPR036770">
    <property type="entry name" value="Ankyrin_rpt-contain_sf"/>
</dbReference>
<evidence type="ECO:0000259" key="5">
    <source>
        <dbReference type="PROSITE" id="PS51382"/>
    </source>
</evidence>
<evidence type="ECO:0000313" key="7">
    <source>
        <dbReference type="EMBL" id="KAH6601001.1"/>
    </source>
</evidence>
<dbReference type="PRINTS" id="PR01415">
    <property type="entry name" value="ANKYRIN"/>
</dbReference>
<feature type="repeat" description="ANK" evidence="4">
    <location>
        <begin position="486"/>
        <end position="518"/>
    </location>
</feature>
<dbReference type="PROSITE" id="PS51382">
    <property type="entry name" value="SPX"/>
    <property type="match status" value="1"/>
</dbReference>
<comment type="caution">
    <text evidence="7">The sequence shown here is derived from an EMBL/GenBank/DDBJ whole genome shotgun (WGS) entry which is preliminary data.</text>
</comment>
<dbReference type="PROSITE" id="PS51704">
    <property type="entry name" value="GP_PDE"/>
    <property type="match status" value="1"/>
</dbReference>